<evidence type="ECO:0000313" key="3">
    <source>
        <dbReference type="EMBL" id="KAJ5101250.1"/>
    </source>
</evidence>
<dbReference type="EMBL" id="JAPMSZ010000005">
    <property type="protein sequence ID" value="KAJ5101250.1"/>
    <property type="molecule type" value="Genomic_DNA"/>
</dbReference>
<keyword evidence="2" id="KW-0732">Signal</keyword>
<feature type="chain" id="PRO_5040981682" description="Peptidase A1 domain-containing protein" evidence="2">
    <location>
        <begin position="25"/>
        <end position="396"/>
    </location>
</feature>
<dbReference type="AlphaFoldDB" id="A0A9W9KCE1"/>
<feature type="region of interest" description="Disordered" evidence="1">
    <location>
        <begin position="350"/>
        <end position="375"/>
    </location>
</feature>
<dbReference type="GeneID" id="81393222"/>
<dbReference type="RefSeq" id="XP_056512081.1">
    <property type="nucleotide sequence ID" value="XM_056654054.1"/>
</dbReference>
<evidence type="ECO:0000256" key="2">
    <source>
        <dbReference type="SAM" id="SignalP"/>
    </source>
</evidence>
<proteinExistence type="predicted"/>
<name>A0A9W9KCE1_9EURO</name>
<comment type="caution">
    <text evidence="3">The sequence shown here is derived from an EMBL/GenBank/DDBJ whole genome shotgun (WGS) entry which is preliminary data.</text>
</comment>
<sequence>MPPFKMPYFLSTLLIFALVGLTCAQSSFKPILVTSGVSFNPTVVASTAPKETLNVYQVILEPLDTLISSWGARTVKTNSFRLDDVDTGVLPVSVNNHTSFPSVHDSNDDIVIFKDSTLTFGSWKYNTLYPLLPNDGDALNLGPSSVLQNAGWIYNNENFQTLTVPFALNVGQKGRFKGSLLFGGAAPSYDANRVGSRQWYILPGSENGAFLQSGTVEIPGNVTIQKYQHSTHNGLAITEGHPEQLRARLNFSSDSITVPRGSNLCQSNYSITFNVTTASKEEPAPFEVRVPAFPSGDKARCTTKKTNDSNIELGLPFFSLIYILVSSINSPLYLTLPNSYDLDPSPAVFRPSQTLVPPPSPPATTAPTASTGAAPRAKEATTLSNLLFSLLVSAFL</sequence>
<reference evidence="3" key="2">
    <citation type="journal article" date="2023" name="IMA Fungus">
        <title>Comparative genomic study of the Penicillium genus elucidates a diverse pangenome and 15 lateral gene transfer events.</title>
        <authorList>
            <person name="Petersen C."/>
            <person name="Sorensen T."/>
            <person name="Nielsen M.R."/>
            <person name="Sondergaard T.E."/>
            <person name="Sorensen J.L."/>
            <person name="Fitzpatrick D.A."/>
            <person name="Frisvad J.C."/>
            <person name="Nielsen K.L."/>
        </authorList>
    </citation>
    <scope>NUCLEOTIDE SEQUENCE</scope>
    <source>
        <strain evidence="3">IBT 34128</strain>
    </source>
</reference>
<keyword evidence="4" id="KW-1185">Reference proteome</keyword>
<protein>
    <recommendedName>
        <fullName evidence="5">Peptidase A1 domain-containing protein</fullName>
    </recommendedName>
</protein>
<gene>
    <name evidence="3" type="ORF">NUU61_003472</name>
</gene>
<reference evidence="3" key="1">
    <citation type="submission" date="2022-11" db="EMBL/GenBank/DDBJ databases">
        <authorList>
            <person name="Petersen C."/>
        </authorList>
    </citation>
    <scope>NUCLEOTIDE SEQUENCE</scope>
    <source>
        <strain evidence="3">IBT 34128</strain>
    </source>
</reference>
<evidence type="ECO:0008006" key="5">
    <source>
        <dbReference type="Google" id="ProtNLM"/>
    </source>
</evidence>
<dbReference type="OrthoDB" id="4524137at2759"/>
<accession>A0A9W9KCE1</accession>
<feature type="signal peptide" evidence="2">
    <location>
        <begin position="1"/>
        <end position="24"/>
    </location>
</feature>
<evidence type="ECO:0000313" key="4">
    <source>
        <dbReference type="Proteomes" id="UP001141434"/>
    </source>
</evidence>
<feature type="compositionally biased region" description="Low complexity" evidence="1">
    <location>
        <begin position="365"/>
        <end position="375"/>
    </location>
</feature>
<evidence type="ECO:0000256" key="1">
    <source>
        <dbReference type="SAM" id="MobiDB-lite"/>
    </source>
</evidence>
<dbReference type="Proteomes" id="UP001141434">
    <property type="component" value="Unassembled WGS sequence"/>
</dbReference>
<organism evidence="3 4">
    <name type="scientific">Penicillium alfredii</name>
    <dbReference type="NCBI Taxonomy" id="1506179"/>
    <lineage>
        <taxon>Eukaryota</taxon>
        <taxon>Fungi</taxon>
        <taxon>Dikarya</taxon>
        <taxon>Ascomycota</taxon>
        <taxon>Pezizomycotina</taxon>
        <taxon>Eurotiomycetes</taxon>
        <taxon>Eurotiomycetidae</taxon>
        <taxon>Eurotiales</taxon>
        <taxon>Aspergillaceae</taxon>
        <taxon>Penicillium</taxon>
    </lineage>
</organism>